<dbReference type="AlphaFoldDB" id="A0A859FJQ2"/>
<dbReference type="KEGG" id="psua:FLK61_41400"/>
<dbReference type="Proteomes" id="UP000318138">
    <property type="component" value="Chromosome"/>
</dbReference>
<feature type="region of interest" description="Disordered" evidence="1">
    <location>
        <begin position="81"/>
        <end position="105"/>
    </location>
</feature>
<sequence length="481" mass="55291">MDTNDKRAKQELEKLQATASPQFKKQNLAKARQGLEESRQKHTTRPRSAGRYMQAGLGVVAAAAIGGVLLMSSTQWSDLFDTSSQSDGLQPTTPPADSGENNDEPMNDVEIVDIESLPERIEVEGADGPIGFELYDEEDLPFVTYFPEGRDILRDPNTDERTEMIFFHDLPEDVTSYLSAGIYYYYEKVPPYLLEELEDYTKVETKTYNSWLIDRFFHSDYGQITELITGQRGDATFILTGSMTDSQGDFWEVTRSTILENWVWRDSGERLAHEGSIEQTLAEATRDAEASNQHAQESFITDSWDLPPTIEVETDEGNLAEFELVDYDTLTFLTYLPSYLNILGNDDFEESTVDSVGFETFGDDDYGPINGSIAYYHDEISQMALQQHYSYYLNRESENAEYFDRSTNPWFLHSFRYWVLPEERTPAPTELINEIIIGQRDDKIFYIHGSFRLEDEDQWKDLLDNMIENWVWKDTGESLVD</sequence>
<protein>
    <submittedName>
        <fullName evidence="3">Uncharacterized protein</fullName>
    </submittedName>
</protein>
<feature type="compositionally biased region" description="Polar residues" evidence="1">
    <location>
        <begin position="81"/>
        <end position="91"/>
    </location>
</feature>
<evidence type="ECO:0000313" key="3">
    <source>
        <dbReference type="EMBL" id="QKS73050.1"/>
    </source>
</evidence>
<name>A0A859FJQ2_9BACI</name>
<feature type="transmembrane region" description="Helical" evidence="2">
    <location>
        <begin position="55"/>
        <end position="76"/>
    </location>
</feature>
<dbReference type="RefSeq" id="WP_176011016.1">
    <property type="nucleotide sequence ID" value="NZ_CP041372.2"/>
</dbReference>
<feature type="region of interest" description="Disordered" evidence="1">
    <location>
        <begin position="1"/>
        <end position="50"/>
    </location>
</feature>
<keyword evidence="2" id="KW-0812">Transmembrane</keyword>
<dbReference type="EMBL" id="CP041372">
    <property type="protein sequence ID" value="QKS73050.1"/>
    <property type="molecule type" value="Genomic_DNA"/>
</dbReference>
<evidence type="ECO:0000313" key="4">
    <source>
        <dbReference type="Proteomes" id="UP000318138"/>
    </source>
</evidence>
<keyword evidence="4" id="KW-1185">Reference proteome</keyword>
<reference evidence="4" key="1">
    <citation type="submission" date="2019-07" db="EMBL/GenBank/DDBJ databases">
        <title>Bacillus alkalisoli sp. nov. isolated from saline soil.</title>
        <authorList>
            <person name="Sun J.-Q."/>
            <person name="Xu L."/>
        </authorList>
    </citation>
    <scope>NUCLEOTIDE SEQUENCE [LARGE SCALE GENOMIC DNA]</scope>
    <source>
        <strain evidence="4">M4U3P1</strain>
    </source>
</reference>
<evidence type="ECO:0000256" key="1">
    <source>
        <dbReference type="SAM" id="MobiDB-lite"/>
    </source>
</evidence>
<organism evidence="3 4">
    <name type="scientific">Paenalkalicoccus suaedae</name>
    <dbReference type="NCBI Taxonomy" id="2592382"/>
    <lineage>
        <taxon>Bacteria</taxon>
        <taxon>Bacillati</taxon>
        <taxon>Bacillota</taxon>
        <taxon>Bacilli</taxon>
        <taxon>Bacillales</taxon>
        <taxon>Bacillaceae</taxon>
        <taxon>Paenalkalicoccus</taxon>
    </lineage>
</organism>
<keyword evidence="2" id="KW-1133">Transmembrane helix</keyword>
<proteinExistence type="predicted"/>
<keyword evidence="2" id="KW-0472">Membrane</keyword>
<accession>A0A859FJQ2</accession>
<gene>
    <name evidence="3" type="ORF">FLK61_41400</name>
</gene>
<feature type="compositionally biased region" description="Basic and acidic residues" evidence="1">
    <location>
        <begin position="1"/>
        <end position="14"/>
    </location>
</feature>
<evidence type="ECO:0000256" key="2">
    <source>
        <dbReference type="SAM" id="Phobius"/>
    </source>
</evidence>